<gene>
    <name evidence="3" type="ORF">Vafri_19211</name>
</gene>
<dbReference type="AlphaFoldDB" id="A0A8J4BPB3"/>
<protein>
    <recommendedName>
        <fullName evidence="2">Protein SirB1 N-terminal domain-containing protein</fullName>
    </recommendedName>
</protein>
<feature type="compositionally biased region" description="Gly residues" evidence="1">
    <location>
        <begin position="559"/>
        <end position="578"/>
    </location>
</feature>
<evidence type="ECO:0000256" key="1">
    <source>
        <dbReference type="SAM" id="MobiDB-lite"/>
    </source>
</evidence>
<dbReference type="PANTHER" id="PTHR31350:SF21">
    <property type="entry name" value="F-BOX ONLY PROTEIN 21"/>
    <property type="match status" value="1"/>
</dbReference>
<feature type="region of interest" description="Disordered" evidence="1">
    <location>
        <begin position="31"/>
        <end position="60"/>
    </location>
</feature>
<name>A0A8J4BPB3_9CHLO</name>
<dbReference type="PANTHER" id="PTHR31350">
    <property type="entry name" value="SI:DKEY-261L7.2"/>
    <property type="match status" value="1"/>
</dbReference>
<comment type="caution">
    <text evidence="3">The sequence shown here is derived from an EMBL/GenBank/DDBJ whole genome shotgun (WGS) entry which is preliminary data.</text>
</comment>
<reference evidence="3" key="1">
    <citation type="journal article" date="2021" name="Proc. Natl. Acad. Sci. U.S.A.">
        <title>Three genomes in the algal genus Volvox reveal the fate of a haploid sex-determining region after a transition to homothallism.</title>
        <authorList>
            <person name="Yamamoto K."/>
            <person name="Hamaji T."/>
            <person name="Kawai-Toyooka H."/>
            <person name="Matsuzaki R."/>
            <person name="Takahashi F."/>
            <person name="Nishimura Y."/>
            <person name="Kawachi M."/>
            <person name="Noguchi H."/>
            <person name="Minakuchi Y."/>
            <person name="Umen J.G."/>
            <person name="Toyoda A."/>
            <person name="Nozaki H."/>
        </authorList>
    </citation>
    <scope>NUCLEOTIDE SEQUENCE</scope>
    <source>
        <strain evidence="3">NIES-3780</strain>
    </source>
</reference>
<proteinExistence type="predicted"/>
<evidence type="ECO:0000313" key="3">
    <source>
        <dbReference type="EMBL" id="GIL65621.1"/>
    </source>
</evidence>
<dbReference type="Pfam" id="PF13369">
    <property type="entry name" value="Transglut_core2"/>
    <property type="match status" value="1"/>
</dbReference>
<dbReference type="EMBL" id="BNCO01000077">
    <property type="protein sequence ID" value="GIL65621.1"/>
    <property type="molecule type" value="Genomic_DNA"/>
</dbReference>
<feature type="compositionally biased region" description="Basic and acidic residues" evidence="1">
    <location>
        <begin position="581"/>
        <end position="590"/>
    </location>
</feature>
<keyword evidence="4" id="KW-1185">Reference proteome</keyword>
<dbReference type="InterPro" id="IPR032698">
    <property type="entry name" value="SirB1_N"/>
</dbReference>
<evidence type="ECO:0000259" key="2">
    <source>
        <dbReference type="Pfam" id="PF13369"/>
    </source>
</evidence>
<accession>A0A8J4BPB3</accession>
<feature type="domain" description="Protein SirB1 N-terminal" evidence="2">
    <location>
        <begin position="138"/>
        <end position="281"/>
    </location>
</feature>
<organism evidence="3 4">
    <name type="scientific">Volvox africanus</name>
    <dbReference type="NCBI Taxonomy" id="51714"/>
    <lineage>
        <taxon>Eukaryota</taxon>
        <taxon>Viridiplantae</taxon>
        <taxon>Chlorophyta</taxon>
        <taxon>core chlorophytes</taxon>
        <taxon>Chlorophyceae</taxon>
        <taxon>CS clade</taxon>
        <taxon>Chlamydomonadales</taxon>
        <taxon>Volvocaceae</taxon>
        <taxon>Volvox</taxon>
    </lineage>
</organism>
<feature type="region of interest" description="Disordered" evidence="1">
    <location>
        <begin position="534"/>
        <end position="590"/>
    </location>
</feature>
<evidence type="ECO:0000313" key="4">
    <source>
        <dbReference type="Proteomes" id="UP000747399"/>
    </source>
</evidence>
<dbReference type="Proteomes" id="UP000747399">
    <property type="component" value="Unassembled WGS sequence"/>
</dbReference>
<sequence length="590" mass="64239">MEKMHRLCNLQRHCVGSRVFWPVRTTRKRMDTSPWRSARSASHLPRAHAAHNPRGPIHRDQRHCNHLMFDLNPRFMDARRQNLSLSHISQQEAGRQGLAAMRSFLDFQMELDRAGASKVNLLKAALMISLDQNIPQTLGRLESVVAMVQRHMKPSFGPLETVRCINSVLYDFYRFSGAKERFYHPESASLARLLQYKTGGPTALGILYIAVAERVGLRVAAVSLPSHFLVRPLDLGSETDPLFIDPYNGGVLYDIAGVARMLHDNLDLPPPEELSAEAAARAALQGAVESYAAVNGTMTHGSARAPGSGGGGWGFLGGAATAGMQDEGEDDDDLVPMYEPTVYGSGTNEPWFLPYLEPVGKLEVLMRLLRNMREVLWVPLIRQQVADEARMSWQAQQALSVLRMMRVAEPHNEEHVVSEALCLAVAGRQMEGCELLRGFLREHPEALGAVRTLYGMEAENRVAARLAAVEKAQRDKEASEAARQRTLRARLAGLKGFNGRDPNAVLNDPSFFSRMYGRLWDDNYWISAMLDHHSSHGGADEDDDDGGGGSSKGAAATGSSGGKGGSGQGGGGGGGGSSGKPKADGKGGKR</sequence>